<protein>
    <recommendedName>
        <fullName evidence="8">ATP synthase epsilon chain</fullName>
    </recommendedName>
    <alternativeName>
        <fullName evidence="8">ATP synthase F1 sector epsilon subunit</fullName>
    </alternativeName>
    <alternativeName>
        <fullName evidence="8">F-ATPase epsilon subunit</fullName>
    </alternativeName>
</protein>
<evidence type="ECO:0000256" key="3">
    <source>
        <dbReference type="ARBA" id="ARBA00022448"/>
    </source>
</evidence>
<keyword evidence="3 8" id="KW-0813">Transport</keyword>
<evidence type="ECO:0000256" key="9">
    <source>
        <dbReference type="RuleBase" id="RU003656"/>
    </source>
</evidence>
<evidence type="ECO:0000313" key="12">
    <source>
        <dbReference type="Proteomes" id="UP000250028"/>
    </source>
</evidence>
<keyword evidence="7 8" id="KW-0066">ATP synthesis</keyword>
<reference evidence="12" key="1">
    <citation type="submission" date="2016-10" db="EMBL/GenBank/DDBJ databases">
        <authorList>
            <person name="Varghese N."/>
            <person name="Submissions S."/>
        </authorList>
    </citation>
    <scope>NUCLEOTIDE SEQUENCE [LARGE SCALE GENOMIC DNA]</scope>
    <source>
        <strain evidence="12">DSM 22951</strain>
    </source>
</reference>
<dbReference type="GO" id="GO:0046933">
    <property type="term" value="F:proton-transporting ATP synthase activity, rotational mechanism"/>
    <property type="evidence" value="ECO:0007669"/>
    <property type="project" value="UniProtKB-UniRule"/>
</dbReference>
<evidence type="ECO:0000256" key="4">
    <source>
        <dbReference type="ARBA" id="ARBA00023065"/>
    </source>
</evidence>
<evidence type="ECO:0000256" key="8">
    <source>
        <dbReference type="HAMAP-Rule" id="MF_00530"/>
    </source>
</evidence>
<keyword evidence="5 8" id="KW-0472">Membrane</keyword>
<dbReference type="InterPro" id="IPR001469">
    <property type="entry name" value="ATP_synth_F1_dsu/esu"/>
</dbReference>
<gene>
    <name evidence="8" type="primary">atpC</name>
    <name evidence="11" type="ORF">SAMN04489750_0579</name>
</gene>
<keyword evidence="6 8" id="KW-0139">CF(1)</keyword>
<evidence type="ECO:0000256" key="6">
    <source>
        <dbReference type="ARBA" id="ARBA00023196"/>
    </source>
</evidence>
<dbReference type="GO" id="GO:0045259">
    <property type="term" value="C:proton-transporting ATP synthase complex"/>
    <property type="evidence" value="ECO:0007669"/>
    <property type="project" value="UniProtKB-KW"/>
</dbReference>
<comment type="subunit">
    <text evidence="8 9">F-type ATPases have 2 components, CF(1) - the catalytic core - and CF(0) - the membrane proton channel. CF(1) has five subunits: alpha(3), beta(3), gamma(1), delta(1), epsilon(1). CF(0) has three main subunits: a, b and c.</text>
</comment>
<feature type="domain" description="ATP synthase F1 complex delta/epsilon subunit N-terminal" evidence="10">
    <location>
        <begin position="3"/>
        <end position="81"/>
    </location>
</feature>
<dbReference type="AlphaFoldDB" id="A0A2Y8ZMZ0"/>
<dbReference type="CDD" id="cd12152">
    <property type="entry name" value="F1-ATPase_delta"/>
    <property type="match status" value="1"/>
</dbReference>
<dbReference type="PANTHER" id="PTHR13822">
    <property type="entry name" value="ATP SYNTHASE DELTA/EPSILON CHAIN"/>
    <property type="match status" value="1"/>
</dbReference>
<dbReference type="NCBIfam" id="TIGR01216">
    <property type="entry name" value="ATP_synt_epsi"/>
    <property type="match status" value="1"/>
</dbReference>
<dbReference type="InterPro" id="IPR036771">
    <property type="entry name" value="ATPsynth_dsu/esu_N"/>
</dbReference>
<dbReference type="Pfam" id="PF02823">
    <property type="entry name" value="ATP-synt_DE_N"/>
    <property type="match status" value="1"/>
</dbReference>
<evidence type="ECO:0000256" key="5">
    <source>
        <dbReference type="ARBA" id="ARBA00023136"/>
    </source>
</evidence>
<dbReference type="GO" id="GO:0005524">
    <property type="term" value="F:ATP binding"/>
    <property type="evidence" value="ECO:0007669"/>
    <property type="project" value="UniProtKB-UniRule"/>
</dbReference>
<comment type="similarity">
    <text evidence="2 8 9">Belongs to the ATPase epsilon chain family.</text>
</comment>
<proteinExistence type="inferred from homology"/>
<dbReference type="Proteomes" id="UP000250028">
    <property type="component" value="Unassembled WGS sequence"/>
</dbReference>
<evidence type="ECO:0000256" key="1">
    <source>
        <dbReference type="ARBA" id="ARBA00004202"/>
    </source>
</evidence>
<dbReference type="InterPro" id="IPR020546">
    <property type="entry name" value="ATP_synth_F1_dsu/esu_N"/>
</dbReference>
<evidence type="ECO:0000256" key="2">
    <source>
        <dbReference type="ARBA" id="ARBA00005712"/>
    </source>
</evidence>
<dbReference type="HAMAP" id="MF_00530">
    <property type="entry name" value="ATP_synth_epsil_bac"/>
    <property type="match status" value="1"/>
</dbReference>
<keyword evidence="12" id="KW-1185">Reference proteome</keyword>
<comment type="function">
    <text evidence="8">Produces ATP from ADP in the presence of a proton gradient across the membrane.</text>
</comment>
<organism evidence="11 12">
    <name type="scientific">Branchiibius hedensis</name>
    <dbReference type="NCBI Taxonomy" id="672460"/>
    <lineage>
        <taxon>Bacteria</taxon>
        <taxon>Bacillati</taxon>
        <taxon>Actinomycetota</taxon>
        <taxon>Actinomycetes</taxon>
        <taxon>Micrococcales</taxon>
        <taxon>Dermacoccaceae</taxon>
        <taxon>Branchiibius</taxon>
    </lineage>
</organism>
<evidence type="ECO:0000259" key="10">
    <source>
        <dbReference type="Pfam" id="PF02823"/>
    </source>
</evidence>
<evidence type="ECO:0000313" key="11">
    <source>
        <dbReference type="EMBL" id="SSA33305.1"/>
    </source>
</evidence>
<evidence type="ECO:0000256" key="7">
    <source>
        <dbReference type="ARBA" id="ARBA00023310"/>
    </source>
</evidence>
<dbReference type="PANTHER" id="PTHR13822:SF10">
    <property type="entry name" value="ATP SYNTHASE EPSILON CHAIN, CHLOROPLASTIC"/>
    <property type="match status" value="1"/>
</dbReference>
<keyword evidence="4 8" id="KW-0406">Ion transport</keyword>
<dbReference type="EMBL" id="UESZ01000001">
    <property type="protein sequence ID" value="SSA33305.1"/>
    <property type="molecule type" value="Genomic_DNA"/>
</dbReference>
<keyword evidence="8" id="KW-0375">Hydrogen ion transport</keyword>
<accession>A0A2Y8ZMZ0</accession>
<name>A0A2Y8ZMZ0_9MICO</name>
<dbReference type="SUPFAM" id="SSF51344">
    <property type="entry name" value="Epsilon subunit of F1F0-ATP synthase N-terminal domain"/>
    <property type="match status" value="1"/>
</dbReference>
<sequence>MSMKVEVVAADREVWKGEATQISARTTEGEVGILSGHAPLLAVLVDGEVRIDPVEGERATIHIDGGFLSVDSNVVTLVAEEVDAESLTERSAAPSA</sequence>
<dbReference type="NCBIfam" id="NF009977">
    <property type="entry name" value="PRK13442.1"/>
    <property type="match status" value="1"/>
</dbReference>
<dbReference type="Gene3D" id="2.60.15.10">
    <property type="entry name" value="F0F1 ATP synthase delta/epsilon subunit, N-terminal"/>
    <property type="match status" value="1"/>
</dbReference>
<dbReference type="GO" id="GO:0005886">
    <property type="term" value="C:plasma membrane"/>
    <property type="evidence" value="ECO:0007669"/>
    <property type="project" value="UniProtKB-SubCell"/>
</dbReference>
<keyword evidence="8" id="KW-1003">Cell membrane</keyword>
<comment type="subcellular location">
    <subcellularLocation>
        <location evidence="1 8">Cell membrane</location>
        <topology evidence="1 8">Peripheral membrane protein</topology>
    </subcellularLocation>
</comment>